<keyword evidence="9" id="KW-1185">Reference proteome</keyword>
<evidence type="ECO:0000256" key="3">
    <source>
        <dbReference type="ARBA" id="ARBA00022692"/>
    </source>
</evidence>
<evidence type="ECO:0000256" key="4">
    <source>
        <dbReference type="ARBA" id="ARBA00022989"/>
    </source>
</evidence>
<organism evidence="8 9">
    <name type="scientific">Melipona bicolor</name>
    <dbReference type="NCBI Taxonomy" id="60889"/>
    <lineage>
        <taxon>Eukaryota</taxon>
        <taxon>Metazoa</taxon>
        <taxon>Ecdysozoa</taxon>
        <taxon>Arthropoda</taxon>
        <taxon>Hexapoda</taxon>
        <taxon>Insecta</taxon>
        <taxon>Pterygota</taxon>
        <taxon>Neoptera</taxon>
        <taxon>Endopterygota</taxon>
        <taxon>Hymenoptera</taxon>
        <taxon>Apocrita</taxon>
        <taxon>Aculeata</taxon>
        <taxon>Apoidea</taxon>
        <taxon>Anthophila</taxon>
        <taxon>Apidae</taxon>
        <taxon>Melipona</taxon>
    </lineage>
</organism>
<dbReference type="GO" id="GO:0012505">
    <property type="term" value="C:endomembrane system"/>
    <property type="evidence" value="ECO:0007669"/>
    <property type="project" value="UniProtKB-SubCell"/>
</dbReference>
<keyword evidence="5" id="KW-0297">G-protein coupled receptor</keyword>
<proteinExistence type="inferred from homology"/>
<reference evidence="8" key="1">
    <citation type="submission" date="2021-10" db="EMBL/GenBank/DDBJ databases">
        <title>Melipona bicolor Genome sequencing and assembly.</title>
        <authorList>
            <person name="Araujo N.S."/>
            <person name="Arias M.C."/>
        </authorList>
    </citation>
    <scope>NUCLEOTIDE SEQUENCE</scope>
    <source>
        <strain evidence="8">USP_2M_L1-L4_2017</strain>
        <tissue evidence="8">Whole body</tissue>
    </source>
</reference>
<comment type="subcellular location">
    <subcellularLocation>
        <location evidence="1">Endomembrane system</location>
        <topology evidence="1">Multi-pass membrane protein</topology>
    </subcellularLocation>
</comment>
<dbReference type="EMBL" id="JAHYIQ010000032">
    <property type="protein sequence ID" value="KAK1120192.1"/>
    <property type="molecule type" value="Genomic_DNA"/>
</dbReference>
<dbReference type="InterPro" id="IPR036272">
    <property type="entry name" value="Methuselah_N_sf"/>
</dbReference>
<evidence type="ECO:0000256" key="7">
    <source>
        <dbReference type="ARBA" id="ARBA00023224"/>
    </source>
</evidence>
<evidence type="ECO:0000256" key="5">
    <source>
        <dbReference type="ARBA" id="ARBA00023040"/>
    </source>
</evidence>
<comment type="caution">
    <text evidence="8">The sequence shown here is derived from an EMBL/GenBank/DDBJ whole genome shotgun (WGS) entry which is preliminary data.</text>
</comment>
<keyword evidence="4" id="KW-1133">Transmembrane helix</keyword>
<sequence>MSPRADYFAHGCKWINFQVSDKFIRLLVYSYAKHLRVIFQATLSSGNRDPAESLTERNSCLELTPDFRLVVRVCRDAEYCQDRHCVRKCCLEDVDNGRRINCSAVGNNANKRNFYEDFSNFTETAWDATEYGVQIGLNCVDLYSEYVNNTYGVSENGSLKLSSSVWIPPKMYCMASISNSEYDGLVAFICFGENKDEDEDNVRFRKKKD</sequence>
<accession>A0AA40FJE1</accession>
<evidence type="ECO:0000256" key="2">
    <source>
        <dbReference type="ARBA" id="ARBA00008979"/>
    </source>
</evidence>
<gene>
    <name evidence="8" type="ORF">K0M31_012563</name>
</gene>
<evidence type="ECO:0000313" key="9">
    <source>
        <dbReference type="Proteomes" id="UP001177670"/>
    </source>
</evidence>
<keyword evidence="3" id="KW-0812">Transmembrane</keyword>
<comment type="similarity">
    <text evidence="2">Belongs to the G-protein coupled receptor 2 family. Mth subfamily.</text>
</comment>
<evidence type="ECO:0000313" key="8">
    <source>
        <dbReference type="EMBL" id="KAK1120192.1"/>
    </source>
</evidence>
<keyword evidence="6" id="KW-0675">Receptor</keyword>
<dbReference type="AlphaFoldDB" id="A0AA40FJE1"/>
<name>A0AA40FJE1_9HYME</name>
<dbReference type="SUPFAM" id="SSF63877">
    <property type="entry name" value="Methuselah ectodomain"/>
    <property type="match status" value="1"/>
</dbReference>
<evidence type="ECO:0000256" key="6">
    <source>
        <dbReference type="ARBA" id="ARBA00023170"/>
    </source>
</evidence>
<dbReference type="Proteomes" id="UP001177670">
    <property type="component" value="Unassembled WGS sequence"/>
</dbReference>
<keyword evidence="4" id="KW-0472">Membrane</keyword>
<protein>
    <submittedName>
        <fullName evidence="8">Uncharacterized protein</fullName>
    </submittedName>
</protein>
<evidence type="ECO:0000256" key="1">
    <source>
        <dbReference type="ARBA" id="ARBA00004127"/>
    </source>
</evidence>
<dbReference type="GO" id="GO:0004930">
    <property type="term" value="F:G protein-coupled receptor activity"/>
    <property type="evidence" value="ECO:0007669"/>
    <property type="project" value="UniProtKB-KW"/>
</dbReference>
<keyword evidence="7" id="KW-0807">Transducer</keyword>